<feature type="domain" description="NB-ARC" evidence="5">
    <location>
        <begin position="13"/>
        <end position="138"/>
    </location>
</feature>
<sequence length="591" mass="66719">MRQQRIDRERAFKILEALKDPDVRVIGLHGLPGVGKTMIGNVVGKKAWDQQIFDEVVITAISHSPNITEIQEDIADQLGLKFDNVEKNSGRAVLLSQRLGGGGDGGKKTFVILDDIWDMIDLEDIGISFNNGVKAGSIMDSGIRFECDILSETKAMELFSSIVGSAVVNDHGYSTLTKKLLEKCGGLPVAISTIAKALKNTRPEVWQDALTELKRFNPTNIDRMELVYAIIEFSYKYLRSEKAQTLLEHCSLAGEAFNINLSYLVRYGIGLDLIKDVFTLEEARIRVSALVNKLGACSLILSSNNDDTVKMHELIRDVYLSILSKEKRMIVIHDGTIQELRRAGKLDSFTAISVQYNDVDKLSKVLKCPNLKLLLLIFEDNIRLEVPDTFFERTNDLQVLHFIGIRFPSLPSSFASLTNLRSLCFDNCELDSIASISNFKKLYILSFNGSKLMQLPNFIGQLTELRCLDLSDYSKLEVIPANTLSELSSLEELLMGNSFDRWDLEGNVSLKWLINLKSLATLHIRVTDEYNLPKDVFPETLKRFRIFIGFPWDWLNLHECSRTLKLKLNARINLDSGVRTLIRNAEELFVD</sequence>
<name>A0A1R3HS42_9ROSI</name>
<dbReference type="Gene3D" id="3.40.50.300">
    <property type="entry name" value="P-loop containing nucleotide triphosphate hydrolases"/>
    <property type="match status" value="1"/>
</dbReference>
<keyword evidence="2" id="KW-0547">Nucleotide-binding</keyword>
<comment type="caution">
    <text evidence="6">The sequence shown here is derived from an EMBL/GenBank/DDBJ whole genome shotgun (WGS) entry which is preliminary data.</text>
</comment>
<dbReference type="InterPro" id="IPR002182">
    <property type="entry name" value="NB-ARC"/>
</dbReference>
<evidence type="ECO:0000256" key="4">
    <source>
        <dbReference type="ARBA" id="ARBA00022840"/>
    </source>
</evidence>
<accession>A0A1R3HS42</accession>
<dbReference type="GO" id="GO:0005524">
    <property type="term" value="F:ATP binding"/>
    <property type="evidence" value="ECO:0007669"/>
    <property type="project" value="UniProtKB-KW"/>
</dbReference>
<dbReference type="InterPro" id="IPR050905">
    <property type="entry name" value="Plant_NBS-LRR"/>
</dbReference>
<evidence type="ECO:0000256" key="1">
    <source>
        <dbReference type="ARBA" id="ARBA00008894"/>
    </source>
</evidence>
<dbReference type="AlphaFoldDB" id="A0A1R3HS42"/>
<protein>
    <submittedName>
        <fullName evidence="6">Disease resistance protein</fullName>
    </submittedName>
</protein>
<gene>
    <name evidence="6" type="ORF">COLO4_27243</name>
</gene>
<dbReference type="PRINTS" id="PR00364">
    <property type="entry name" value="DISEASERSIST"/>
</dbReference>
<organism evidence="6 7">
    <name type="scientific">Corchorus olitorius</name>
    <dbReference type="NCBI Taxonomy" id="93759"/>
    <lineage>
        <taxon>Eukaryota</taxon>
        <taxon>Viridiplantae</taxon>
        <taxon>Streptophyta</taxon>
        <taxon>Embryophyta</taxon>
        <taxon>Tracheophyta</taxon>
        <taxon>Spermatophyta</taxon>
        <taxon>Magnoliopsida</taxon>
        <taxon>eudicotyledons</taxon>
        <taxon>Gunneridae</taxon>
        <taxon>Pentapetalae</taxon>
        <taxon>rosids</taxon>
        <taxon>malvids</taxon>
        <taxon>Malvales</taxon>
        <taxon>Malvaceae</taxon>
        <taxon>Grewioideae</taxon>
        <taxon>Apeibeae</taxon>
        <taxon>Corchorus</taxon>
    </lineage>
</organism>
<dbReference type="Gene3D" id="3.80.10.10">
    <property type="entry name" value="Ribonuclease Inhibitor"/>
    <property type="match status" value="1"/>
</dbReference>
<dbReference type="GO" id="GO:0006952">
    <property type="term" value="P:defense response"/>
    <property type="evidence" value="ECO:0007669"/>
    <property type="project" value="UniProtKB-KW"/>
</dbReference>
<proteinExistence type="inferred from homology"/>
<dbReference type="GO" id="GO:0043531">
    <property type="term" value="F:ADP binding"/>
    <property type="evidence" value="ECO:0007669"/>
    <property type="project" value="InterPro"/>
</dbReference>
<dbReference type="PANTHER" id="PTHR33463">
    <property type="entry name" value="NB-ARC DOMAIN-CONTAINING PROTEIN-RELATED"/>
    <property type="match status" value="1"/>
</dbReference>
<dbReference type="PANTHER" id="PTHR33463:SF203">
    <property type="entry name" value="AAA+ ATPASE DOMAIN-CONTAINING PROTEIN"/>
    <property type="match status" value="1"/>
</dbReference>
<dbReference type="SUPFAM" id="SSF52058">
    <property type="entry name" value="L domain-like"/>
    <property type="match status" value="1"/>
</dbReference>
<dbReference type="EMBL" id="AWUE01019513">
    <property type="protein sequence ID" value="OMO73128.1"/>
    <property type="molecule type" value="Genomic_DNA"/>
</dbReference>
<evidence type="ECO:0000256" key="2">
    <source>
        <dbReference type="ARBA" id="ARBA00022741"/>
    </source>
</evidence>
<comment type="similarity">
    <text evidence="1">Belongs to the disease resistance NB-LRR family.</text>
</comment>
<dbReference type="InterPro" id="IPR042197">
    <property type="entry name" value="Apaf_helical"/>
</dbReference>
<evidence type="ECO:0000313" key="7">
    <source>
        <dbReference type="Proteomes" id="UP000187203"/>
    </source>
</evidence>
<dbReference type="Proteomes" id="UP000187203">
    <property type="component" value="Unassembled WGS sequence"/>
</dbReference>
<evidence type="ECO:0000256" key="3">
    <source>
        <dbReference type="ARBA" id="ARBA00022821"/>
    </source>
</evidence>
<reference evidence="7" key="1">
    <citation type="submission" date="2013-09" db="EMBL/GenBank/DDBJ databases">
        <title>Corchorus olitorius genome sequencing.</title>
        <authorList>
            <person name="Alam M."/>
            <person name="Haque M.S."/>
            <person name="Islam M.S."/>
            <person name="Emdad E.M."/>
            <person name="Islam M.M."/>
            <person name="Ahmed B."/>
            <person name="Halim A."/>
            <person name="Hossen Q.M.M."/>
            <person name="Hossain M.Z."/>
            <person name="Ahmed R."/>
            <person name="Khan M.M."/>
            <person name="Islam R."/>
            <person name="Rashid M.M."/>
            <person name="Khan S.A."/>
            <person name="Rahman M.S."/>
            <person name="Alam M."/>
            <person name="Yahiya A.S."/>
            <person name="Khan M.S."/>
            <person name="Azam M.S."/>
            <person name="Haque T."/>
            <person name="Lashkar M.Z.H."/>
            <person name="Akhand A.I."/>
            <person name="Morshed G."/>
            <person name="Roy S."/>
            <person name="Uddin K.S."/>
            <person name="Rabeya T."/>
            <person name="Hossain A.S."/>
            <person name="Chowdhury A."/>
            <person name="Snigdha A.R."/>
            <person name="Mortoza M.S."/>
            <person name="Matin S.A."/>
            <person name="Hoque S.M.E."/>
            <person name="Islam M.K."/>
            <person name="Roy D.K."/>
            <person name="Haider R."/>
            <person name="Moosa M.M."/>
            <person name="Elias S.M."/>
            <person name="Hasan A.M."/>
            <person name="Jahan S."/>
            <person name="Shafiuddin M."/>
            <person name="Mahmood N."/>
            <person name="Shommy N.S."/>
        </authorList>
    </citation>
    <scope>NUCLEOTIDE SEQUENCE [LARGE SCALE GENOMIC DNA]</scope>
    <source>
        <strain evidence="7">cv. O-4</strain>
    </source>
</reference>
<keyword evidence="4" id="KW-0067">ATP-binding</keyword>
<dbReference type="Gene3D" id="1.10.8.430">
    <property type="entry name" value="Helical domain of apoptotic protease-activating factors"/>
    <property type="match status" value="1"/>
</dbReference>
<dbReference type="OrthoDB" id="1001205at2759"/>
<evidence type="ECO:0000313" key="6">
    <source>
        <dbReference type="EMBL" id="OMO73128.1"/>
    </source>
</evidence>
<dbReference type="InterPro" id="IPR027417">
    <property type="entry name" value="P-loop_NTPase"/>
</dbReference>
<evidence type="ECO:0000259" key="5">
    <source>
        <dbReference type="Pfam" id="PF00931"/>
    </source>
</evidence>
<dbReference type="SUPFAM" id="SSF52540">
    <property type="entry name" value="P-loop containing nucleoside triphosphate hydrolases"/>
    <property type="match status" value="1"/>
</dbReference>
<keyword evidence="3" id="KW-0611">Plant defense</keyword>
<keyword evidence="7" id="KW-1185">Reference proteome</keyword>
<dbReference type="Pfam" id="PF00931">
    <property type="entry name" value="NB-ARC"/>
    <property type="match status" value="1"/>
</dbReference>
<dbReference type="InterPro" id="IPR032675">
    <property type="entry name" value="LRR_dom_sf"/>
</dbReference>